<protein>
    <submittedName>
        <fullName evidence="1">Uncharacterized protein</fullName>
    </submittedName>
</protein>
<dbReference type="EMBL" id="GBXM01066961">
    <property type="protein sequence ID" value="JAH41616.1"/>
    <property type="molecule type" value="Transcribed_RNA"/>
</dbReference>
<accession>A0A0E9SJX6</accession>
<proteinExistence type="predicted"/>
<sequence length="61" mass="6607">MDTSWDSSAIFHTLTVLSRPPRGNTALPAQAVQPCDHVLMAKQRLNIGVLIHVPDLDGAVM</sequence>
<dbReference type="AlphaFoldDB" id="A0A0E9SJX6"/>
<reference evidence="1" key="2">
    <citation type="journal article" date="2015" name="Fish Shellfish Immunol.">
        <title>Early steps in the European eel (Anguilla anguilla)-Vibrio vulnificus interaction in the gills: Role of the RtxA13 toxin.</title>
        <authorList>
            <person name="Callol A."/>
            <person name="Pajuelo D."/>
            <person name="Ebbesson L."/>
            <person name="Teles M."/>
            <person name="MacKenzie S."/>
            <person name="Amaro C."/>
        </authorList>
    </citation>
    <scope>NUCLEOTIDE SEQUENCE</scope>
</reference>
<reference evidence="1" key="1">
    <citation type="submission" date="2014-11" db="EMBL/GenBank/DDBJ databases">
        <authorList>
            <person name="Amaro Gonzalez C."/>
        </authorList>
    </citation>
    <scope>NUCLEOTIDE SEQUENCE</scope>
</reference>
<organism evidence="1">
    <name type="scientific">Anguilla anguilla</name>
    <name type="common">European freshwater eel</name>
    <name type="synonym">Muraena anguilla</name>
    <dbReference type="NCBI Taxonomy" id="7936"/>
    <lineage>
        <taxon>Eukaryota</taxon>
        <taxon>Metazoa</taxon>
        <taxon>Chordata</taxon>
        <taxon>Craniata</taxon>
        <taxon>Vertebrata</taxon>
        <taxon>Euteleostomi</taxon>
        <taxon>Actinopterygii</taxon>
        <taxon>Neopterygii</taxon>
        <taxon>Teleostei</taxon>
        <taxon>Anguilliformes</taxon>
        <taxon>Anguillidae</taxon>
        <taxon>Anguilla</taxon>
    </lineage>
</organism>
<name>A0A0E9SJX6_ANGAN</name>
<evidence type="ECO:0000313" key="1">
    <source>
        <dbReference type="EMBL" id="JAH41616.1"/>
    </source>
</evidence>